<dbReference type="InterPro" id="IPR000683">
    <property type="entry name" value="Gfo/Idh/MocA-like_OxRdtase_N"/>
</dbReference>
<comment type="caution">
    <text evidence="3">The sequence shown here is derived from an EMBL/GenBank/DDBJ whole genome shotgun (WGS) entry which is preliminary data.</text>
</comment>
<keyword evidence="4" id="KW-1185">Reference proteome</keyword>
<dbReference type="InterPro" id="IPR050463">
    <property type="entry name" value="Gfo/Idh/MocA_oxidrdct_glycsds"/>
</dbReference>
<proteinExistence type="predicted"/>
<dbReference type="Pfam" id="PF01408">
    <property type="entry name" value="GFO_IDH_MocA"/>
    <property type="match status" value="1"/>
</dbReference>
<dbReference type="Proteomes" id="UP001597079">
    <property type="component" value="Unassembled WGS sequence"/>
</dbReference>
<accession>A0ABW4JKZ9</accession>
<organism evidence="3 4">
    <name type="scientific">Alicyclobacillus fodiniaquatilis</name>
    <dbReference type="NCBI Taxonomy" id="1661150"/>
    <lineage>
        <taxon>Bacteria</taxon>
        <taxon>Bacillati</taxon>
        <taxon>Bacillota</taxon>
        <taxon>Bacilli</taxon>
        <taxon>Bacillales</taxon>
        <taxon>Alicyclobacillaceae</taxon>
        <taxon>Alicyclobacillus</taxon>
    </lineage>
</organism>
<dbReference type="InterPro" id="IPR036291">
    <property type="entry name" value="NAD(P)-bd_dom_sf"/>
</dbReference>
<name>A0ABW4JKZ9_9BACL</name>
<evidence type="ECO:0000313" key="4">
    <source>
        <dbReference type="Proteomes" id="UP001597079"/>
    </source>
</evidence>
<dbReference type="PANTHER" id="PTHR43818">
    <property type="entry name" value="BCDNA.GH03377"/>
    <property type="match status" value="1"/>
</dbReference>
<dbReference type="PANTHER" id="PTHR43818:SF11">
    <property type="entry name" value="BCDNA.GH03377"/>
    <property type="match status" value="1"/>
</dbReference>
<feature type="domain" description="Gfo/Idh/MocA-like oxidoreductase N-terminal" evidence="2">
    <location>
        <begin position="5"/>
        <end position="127"/>
    </location>
</feature>
<protein>
    <submittedName>
        <fullName evidence="3">Gfo/Idh/MocA family protein</fullName>
    </submittedName>
</protein>
<dbReference type="Gene3D" id="3.30.360.10">
    <property type="entry name" value="Dihydrodipicolinate Reductase, domain 2"/>
    <property type="match status" value="1"/>
</dbReference>
<dbReference type="SUPFAM" id="SSF51735">
    <property type="entry name" value="NAD(P)-binding Rossmann-fold domains"/>
    <property type="match status" value="1"/>
</dbReference>
<keyword evidence="1" id="KW-0560">Oxidoreductase</keyword>
<dbReference type="RefSeq" id="WP_377944591.1">
    <property type="nucleotide sequence ID" value="NZ_JBHUCX010000074.1"/>
</dbReference>
<reference evidence="4" key="1">
    <citation type="journal article" date="2019" name="Int. J. Syst. Evol. Microbiol.">
        <title>The Global Catalogue of Microorganisms (GCM) 10K type strain sequencing project: providing services to taxonomists for standard genome sequencing and annotation.</title>
        <authorList>
            <consortium name="The Broad Institute Genomics Platform"/>
            <consortium name="The Broad Institute Genome Sequencing Center for Infectious Disease"/>
            <person name="Wu L."/>
            <person name="Ma J."/>
        </authorList>
    </citation>
    <scope>NUCLEOTIDE SEQUENCE [LARGE SCALE GENOMIC DNA]</scope>
    <source>
        <strain evidence="4">CGMCC 1.12286</strain>
    </source>
</reference>
<evidence type="ECO:0000313" key="3">
    <source>
        <dbReference type="EMBL" id="MFD1676684.1"/>
    </source>
</evidence>
<evidence type="ECO:0000256" key="1">
    <source>
        <dbReference type="ARBA" id="ARBA00023002"/>
    </source>
</evidence>
<sequence length="352" mass="39751">MRKLKLGFIGVGYMGQRAHLVNYAELARQGQCELVALAEPRPEMARLVAERYGVSNVYKDHLELLATQELDAVVAAQPYRRYPFIVPDILRAKVPLMTEKPICLTVAEGERLATLGEEMNTLHMVGYHKRSDPATEYAKTVVDEWKASGECGRLRYIRITTPPGEWTKAADTPVLSSEPYPEIEELEALPAMFDEVWGKRYDAFVNYYIHQVNLIRFFLQEPYRVTYGEKSQVLLVGESDSGVCVTLEMAPYQSSIDWHESVLVSFERGFIKVDLPAPLAYQQAGQVTIFRDNGKGVPITTRPSMPNRHAMRQQAMNFLAAVRGEQSAPCVAREAVEDLKIASDYIRMVSQL</sequence>
<dbReference type="EMBL" id="JBHUCX010000074">
    <property type="protein sequence ID" value="MFD1676684.1"/>
    <property type="molecule type" value="Genomic_DNA"/>
</dbReference>
<evidence type="ECO:0000259" key="2">
    <source>
        <dbReference type="Pfam" id="PF01408"/>
    </source>
</evidence>
<dbReference type="SUPFAM" id="SSF55347">
    <property type="entry name" value="Glyceraldehyde-3-phosphate dehydrogenase-like, C-terminal domain"/>
    <property type="match status" value="1"/>
</dbReference>
<gene>
    <name evidence="3" type="ORF">ACFSB2_18585</name>
</gene>
<dbReference type="Gene3D" id="3.40.50.720">
    <property type="entry name" value="NAD(P)-binding Rossmann-like Domain"/>
    <property type="match status" value="1"/>
</dbReference>